<dbReference type="SUPFAM" id="SSF52218">
    <property type="entry name" value="Flavoproteins"/>
    <property type="match status" value="1"/>
</dbReference>
<organism evidence="2 3">
    <name type="scientific">Kitasatospora kifunensis</name>
    <name type="common">Streptomyces kifunensis</name>
    <dbReference type="NCBI Taxonomy" id="58351"/>
    <lineage>
        <taxon>Bacteria</taxon>
        <taxon>Bacillati</taxon>
        <taxon>Actinomycetota</taxon>
        <taxon>Actinomycetes</taxon>
        <taxon>Kitasatosporales</taxon>
        <taxon>Streptomycetaceae</taxon>
        <taxon>Kitasatospora</taxon>
    </lineage>
</organism>
<sequence>MKAIIVCASVSHGNTRRIADVMGQVLQAPVVDPEQIGTAELSAYDLVGFGSGIFSGKFHPRLRRFVRSLPQGERPQGERHSAFVFATSGLPEPGFRPFSRPLVRLLEQKGFEVSDTFSCRGFDTWLPFKLVGGINKARPDADDLAAALTFAQGLRARIGAAS</sequence>
<feature type="domain" description="Flavodoxin" evidence="1">
    <location>
        <begin position="7"/>
        <end position="68"/>
    </location>
</feature>
<comment type="caution">
    <text evidence="2">The sequence shown here is derived from an EMBL/GenBank/DDBJ whole genome shotgun (WGS) entry which is preliminary data.</text>
</comment>
<evidence type="ECO:0000259" key="1">
    <source>
        <dbReference type="Pfam" id="PF12724"/>
    </source>
</evidence>
<reference evidence="2 3" key="1">
    <citation type="submission" date="2020-08" db="EMBL/GenBank/DDBJ databases">
        <title>Sequencing the genomes of 1000 actinobacteria strains.</title>
        <authorList>
            <person name="Klenk H.-P."/>
        </authorList>
    </citation>
    <scope>NUCLEOTIDE SEQUENCE [LARGE SCALE GENOMIC DNA]</scope>
    <source>
        <strain evidence="2 3">DSM 41654</strain>
    </source>
</reference>
<dbReference type="InterPro" id="IPR029039">
    <property type="entry name" value="Flavoprotein-like_sf"/>
</dbReference>
<proteinExistence type="predicted"/>
<name>A0A7W7RBN4_KITKI</name>
<gene>
    <name evidence="2" type="ORF">FHR34_007830</name>
</gene>
<evidence type="ECO:0000313" key="2">
    <source>
        <dbReference type="EMBL" id="MBB4928733.1"/>
    </source>
</evidence>
<dbReference type="InterPro" id="IPR026816">
    <property type="entry name" value="Flavodoxin_dom"/>
</dbReference>
<dbReference type="EMBL" id="JACHJV010000003">
    <property type="protein sequence ID" value="MBB4928733.1"/>
    <property type="molecule type" value="Genomic_DNA"/>
</dbReference>
<keyword evidence="3" id="KW-1185">Reference proteome</keyword>
<dbReference type="Pfam" id="PF12724">
    <property type="entry name" value="Flavodoxin_5"/>
    <property type="match status" value="1"/>
</dbReference>
<dbReference type="Proteomes" id="UP000540506">
    <property type="component" value="Unassembled WGS sequence"/>
</dbReference>
<accession>A0A7W7RBN4</accession>
<dbReference type="RefSeq" id="WP_184946288.1">
    <property type="nucleotide sequence ID" value="NZ_JACHJV010000003.1"/>
</dbReference>
<evidence type="ECO:0000313" key="3">
    <source>
        <dbReference type="Proteomes" id="UP000540506"/>
    </source>
</evidence>
<dbReference type="Gene3D" id="3.40.50.360">
    <property type="match status" value="1"/>
</dbReference>
<protein>
    <submittedName>
        <fullName evidence="2">Flavodoxin</fullName>
    </submittedName>
</protein>
<dbReference type="AlphaFoldDB" id="A0A7W7RBN4"/>